<reference evidence="1" key="1">
    <citation type="journal article" date="2020" name="G3 (Bethesda)">
        <title>High-Quality Assemblies for Three Invasive Social Wasps from the &lt;i&gt;Vespula&lt;/i&gt; Genus.</title>
        <authorList>
            <person name="Harrop T.W.R."/>
            <person name="Guhlin J."/>
            <person name="McLaughlin G.M."/>
            <person name="Permina E."/>
            <person name="Stockwell P."/>
            <person name="Gilligan J."/>
            <person name="Le Lec M.F."/>
            <person name="Gruber M.A.M."/>
            <person name="Quinn O."/>
            <person name="Lovegrove M."/>
            <person name="Duncan E.J."/>
            <person name="Remnant E.J."/>
            <person name="Van Eeckhoven J."/>
            <person name="Graham B."/>
            <person name="Knapp R.A."/>
            <person name="Langford K.W."/>
            <person name="Kronenberg Z."/>
            <person name="Press M.O."/>
            <person name="Eacker S.M."/>
            <person name="Wilson-Rankin E.E."/>
            <person name="Purcell J."/>
            <person name="Lester P.J."/>
            <person name="Dearden P.K."/>
        </authorList>
    </citation>
    <scope>NUCLEOTIDE SEQUENCE</scope>
    <source>
        <strain evidence="1">Volc-1</strain>
    </source>
</reference>
<gene>
    <name evidence="1" type="ORF">H0235_014277</name>
</gene>
<accession>A0A834KMA1</accession>
<organism evidence="1 2">
    <name type="scientific">Vespula pensylvanica</name>
    <name type="common">Western yellow jacket</name>
    <name type="synonym">Wasp</name>
    <dbReference type="NCBI Taxonomy" id="30213"/>
    <lineage>
        <taxon>Eukaryota</taxon>
        <taxon>Metazoa</taxon>
        <taxon>Ecdysozoa</taxon>
        <taxon>Arthropoda</taxon>
        <taxon>Hexapoda</taxon>
        <taxon>Insecta</taxon>
        <taxon>Pterygota</taxon>
        <taxon>Neoptera</taxon>
        <taxon>Endopterygota</taxon>
        <taxon>Hymenoptera</taxon>
        <taxon>Apocrita</taxon>
        <taxon>Aculeata</taxon>
        <taxon>Vespoidea</taxon>
        <taxon>Vespidae</taxon>
        <taxon>Vespinae</taxon>
        <taxon>Vespula</taxon>
    </lineage>
</organism>
<dbReference type="Proteomes" id="UP000600918">
    <property type="component" value="Unassembled WGS sequence"/>
</dbReference>
<name>A0A834KMA1_VESPE</name>
<protein>
    <submittedName>
        <fullName evidence="1">Uncharacterized protein</fullName>
    </submittedName>
</protein>
<keyword evidence="2" id="KW-1185">Reference proteome</keyword>
<dbReference type="EMBL" id="JACSDY010000015">
    <property type="protein sequence ID" value="KAF7406621.1"/>
    <property type="molecule type" value="Genomic_DNA"/>
</dbReference>
<comment type="caution">
    <text evidence="1">The sequence shown here is derived from an EMBL/GenBank/DDBJ whole genome shotgun (WGS) entry which is preliminary data.</text>
</comment>
<evidence type="ECO:0000313" key="2">
    <source>
        <dbReference type="Proteomes" id="UP000600918"/>
    </source>
</evidence>
<dbReference type="AlphaFoldDB" id="A0A834KMA1"/>
<evidence type="ECO:0000313" key="1">
    <source>
        <dbReference type="EMBL" id="KAF7406621.1"/>
    </source>
</evidence>
<proteinExistence type="predicted"/>
<sequence length="106" mass="11892">MFFLKQKLEQCESHIIDEDIKENKEPELVSSGCSQAINKNILVTAIIINLLNKINSIFSTSDANANLNVFLAEDLSSDEHCSDLVVKVSKESFEEKDNTECVVSRE</sequence>